<feature type="domain" description="COR" evidence="4">
    <location>
        <begin position="14"/>
        <end position="102"/>
    </location>
</feature>
<keyword evidence="3" id="KW-0472">Membrane</keyword>
<reference evidence="6" key="1">
    <citation type="submission" date="2019-02" db="EMBL/GenBank/DDBJ databases">
        <authorList>
            <person name="Gruber-Vodicka R. H."/>
            <person name="Seah K. B. B."/>
        </authorList>
    </citation>
    <scope>NUCLEOTIDE SEQUENCE</scope>
    <source>
        <strain evidence="7">BECK_BZ198</strain>
        <strain evidence="6">BECK_BZ199</strain>
    </source>
</reference>
<proteinExistence type="predicted"/>
<dbReference type="Pfam" id="PF16095">
    <property type="entry name" value="COR-A"/>
    <property type="match status" value="1"/>
</dbReference>
<protein>
    <submittedName>
        <fullName evidence="6">C-terminal of Roc, COR, domain</fullName>
    </submittedName>
</protein>
<dbReference type="AlphaFoldDB" id="A0A450XRE2"/>
<dbReference type="InterPro" id="IPR057263">
    <property type="entry name" value="COR-B"/>
</dbReference>
<dbReference type="EMBL" id="CAADFQ010000027">
    <property type="protein sequence ID" value="VFK31839.1"/>
    <property type="molecule type" value="Genomic_DNA"/>
</dbReference>
<keyword evidence="3" id="KW-1133">Transmembrane helix</keyword>
<gene>
    <name evidence="7" type="ORF">BECKMB1821H_GA0114242_102634</name>
    <name evidence="6" type="ORF">BECKMB1821I_GA0114274_102734</name>
</gene>
<dbReference type="Pfam" id="PF25497">
    <property type="entry name" value="COR-B"/>
    <property type="match status" value="1"/>
</dbReference>
<dbReference type="InterPro" id="IPR032171">
    <property type="entry name" value="COR-A"/>
</dbReference>
<evidence type="ECO:0000313" key="6">
    <source>
        <dbReference type="EMBL" id="VFK31839.1"/>
    </source>
</evidence>
<keyword evidence="3" id="KW-0812">Transmembrane</keyword>
<organism evidence="6">
    <name type="scientific">Candidatus Kentrum sp. MB</name>
    <dbReference type="NCBI Taxonomy" id="2138164"/>
    <lineage>
        <taxon>Bacteria</taxon>
        <taxon>Pseudomonadati</taxon>
        <taxon>Pseudomonadota</taxon>
        <taxon>Gammaproteobacteria</taxon>
        <taxon>Candidatus Kentrum</taxon>
    </lineage>
</organism>
<evidence type="ECO:0000259" key="4">
    <source>
        <dbReference type="Pfam" id="PF16095"/>
    </source>
</evidence>
<feature type="transmembrane region" description="Helical" evidence="3">
    <location>
        <begin position="324"/>
        <end position="346"/>
    </location>
</feature>
<dbReference type="EMBL" id="CAADGH010000026">
    <property type="protein sequence ID" value="VFK75590.1"/>
    <property type="molecule type" value="Genomic_DNA"/>
</dbReference>
<feature type="domain" description="C-terminal of Roc COR-B" evidence="5">
    <location>
        <begin position="117"/>
        <end position="220"/>
    </location>
</feature>
<dbReference type="Gene3D" id="1.10.10.2200">
    <property type="match status" value="1"/>
</dbReference>
<dbReference type="Gene3D" id="3.30.310.200">
    <property type="match status" value="1"/>
</dbReference>
<evidence type="ECO:0000259" key="5">
    <source>
        <dbReference type="Pfam" id="PF25497"/>
    </source>
</evidence>
<dbReference type="CDD" id="cd12087">
    <property type="entry name" value="TM_EGFR-like"/>
    <property type="match status" value="1"/>
</dbReference>
<name>A0A450XRE2_9GAMM</name>
<evidence type="ECO:0000256" key="3">
    <source>
        <dbReference type="SAM" id="Phobius"/>
    </source>
</evidence>
<evidence type="ECO:0000256" key="2">
    <source>
        <dbReference type="SAM" id="MobiDB-lite"/>
    </source>
</evidence>
<accession>A0A450XRE2</accession>
<keyword evidence="1" id="KW-0677">Repeat</keyword>
<evidence type="ECO:0000313" key="7">
    <source>
        <dbReference type="EMBL" id="VFK75590.1"/>
    </source>
</evidence>
<feature type="region of interest" description="Disordered" evidence="2">
    <location>
        <begin position="272"/>
        <end position="295"/>
    </location>
</feature>
<evidence type="ECO:0000256" key="1">
    <source>
        <dbReference type="ARBA" id="ARBA00022737"/>
    </source>
</evidence>
<sequence length="353" mass="40697">MIWFPKLYRVYRFQEYLLNPRWLTYGVYQLLYSELLKRQHGELHRGDVTELLKDKAIEDEHGNRLPYPEERLDFLVRAMAEFKLCYPALESPNDKWIVPDLLPSDQPERLAFPKEDALRFDFRFDTFLHRHVLSQFIVEHYRDIRDNQAWQHGVCLASRHWDDTLAMVQANYQSRVLSLAVAGPWVRDYFAVLYHSIGKILERMPKLRYVEQLRLDERARIGEEGIRPVDGREEEIPRESYRTLLALEAAGQKQLICEFGTYDLERLLRPLPKKKGNEPETTSTGGSNPPPSGSGLLDRSIATVSALGSVAGGLFTYLSLDDKVAGGVIGVFIGAVILAASAAWLWHRKRSKR</sequence>